<dbReference type="EMBL" id="OV651814">
    <property type="protein sequence ID" value="CAH1107120.1"/>
    <property type="molecule type" value="Genomic_DNA"/>
</dbReference>
<comment type="similarity">
    <text evidence="2 6">Belongs to the anoctamin family.</text>
</comment>
<accession>A0A9P0GEQ8</accession>
<evidence type="ECO:0000256" key="1">
    <source>
        <dbReference type="ARBA" id="ARBA00004141"/>
    </source>
</evidence>
<dbReference type="Pfam" id="PF04547">
    <property type="entry name" value="Anoctamin"/>
    <property type="match status" value="1"/>
</dbReference>
<evidence type="ECO:0000256" key="4">
    <source>
        <dbReference type="ARBA" id="ARBA00022989"/>
    </source>
</evidence>
<dbReference type="GO" id="GO:0005254">
    <property type="term" value="F:chloride channel activity"/>
    <property type="evidence" value="ECO:0007669"/>
    <property type="project" value="TreeGrafter"/>
</dbReference>
<dbReference type="InterPro" id="IPR049452">
    <property type="entry name" value="Anoctamin_TM"/>
</dbReference>
<evidence type="ECO:0000313" key="8">
    <source>
        <dbReference type="EMBL" id="CAH1107120.1"/>
    </source>
</evidence>
<keyword evidence="3 6" id="KW-0812">Transmembrane</keyword>
<gene>
    <name evidence="8" type="ORF">PSYICH_LOCUS7616</name>
</gene>
<keyword evidence="4 6" id="KW-1133">Transmembrane helix</keyword>
<dbReference type="PANTHER" id="PTHR12308:SF84">
    <property type="entry name" value="ANOCTAMIN"/>
    <property type="match status" value="1"/>
</dbReference>
<dbReference type="GO" id="GO:0005886">
    <property type="term" value="C:plasma membrane"/>
    <property type="evidence" value="ECO:0007669"/>
    <property type="project" value="TreeGrafter"/>
</dbReference>
<dbReference type="InterPro" id="IPR007632">
    <property type="entry name" value="Anoctamin"/>
</dbReference>
<evidence type="ECO:0000256" key="2">
    <source>
        <dbReference type="ARBA" id="ARBA00009671"/>
    </source>
</evidence>
<protein>
    <recommendedName>
        <fullName evidence="6">Anoctamin</fullName>
    </recommendedName>
</protein>
<keyword evidence="9" id="KW-1185">Reference proteome</keyword>
<sequence length="383" mass="44511">MIYRITVNTILLSRKQTEIITKNRQIIASSTGALMSASFIIAFKQVFKKVSLWLTELEDHRTQYEFDNAYVYKVYGFEFVNNYAAPMYIAFFKGRFFTHPGDLKVWKAYGGLGSDYCDTSGCTLDLCVQLFTIMAVKTLFSNITQYVNPIIQKKLQICLKRVSRHTQLPFYQEEFIKPKTDYFFLIDEYVEQVILYGFVVFFIAAFPLAPLLAFATCVGELRTDASKITRNYRRPIPQRVTGLGAWLVILQAVTYVGVVTNAFMIAFTSNVVDFEVYRLHWFSTGGFHNTTISAFDIRDFVFFETKQVQEWCYYPGRRYPPDHPRKYQVTTDYWFMLGLRFSVVVIFEHILMVIKGILAYAIPDIPNRVLVELAKEKRKEISA</sequence>
<dbReference type="Proteomes" id="UP001153636">
    <property type="component" value="Chromosome 2"/>
</dbReference>
<organism evidence="8 9">
    <name type="scientific">Psylliodes chrysocephalus</name>
    <dbReference type="NCBI Taxonomy" id="3402493"/>
    <lineage>
        <taxon>Eukaryota</taxon>
        <taxon>Metazoa</taxon>
        <taxon>Ecdysozoa</taxon>
        <taxon>Arthropoda</taxon>
        <taxon>Hexapoda</taxon>
        <taxon>Insecta</taxon>
        <taxon>Pterygota</taxon>
        <taxon>Neoptera</taxon>
        <taxon>Endopterygota</taxon>
        <taxon>Coleoptera</taxon>
        <taxon>Polyphaga</taxon>
        <taxon>Cucujiformia</taxon>
        <taxon>Chrysomeloidea</taxon>
        <taxon>Chrysomelidae</taxon>
        <taxon>Galerucinae</taxon>
        <taxon>Alticini</taxon>
        <taxon>Psylliodes</taxon>
    </lineage>
</organism>
<dbReference type="PANTHER" id="PTHR12308">
    <property type="entry name" value="ANOCTAMIN"/>
    <property type="match status" value="1"/>
</dbReference>
<keyword evidence="5 6" id="KW-0472">Membrane</keyword>
<evidence type="ECO:0000313" key="9">
    <source>
        <dbReference type="Proteomes" id="UP001153636"/>
    </source>
</evidence>
<name>A0A9P0GEQ8_9CUCU</name>
<reference evidence="8" key="1">
    <citation type="submission" date="2022-01" db="EMBL/GenBank/DDBJ databases">
        <authorList>
            <person name="King R."/>
        </authorList>
    </citation>
    <scope>NUCLEOTIDE SEQUENCE</scope>
</reference>
<proteinExistence type="inferred from homology"/>
<evidence type="ECO:0000256" key="5">
    <source>
        <dbReference type="ARBA" id="ARBA00023136"/>
    </source>
</evidence>
<feature type="transmembrane region" description="Helical" evidence="6">
    <location>
        <begin position="240"/>
        <end position="267"/>
    </location>
</feature>
<evidence type="ECO:0000256" key="6">
    <source>
        <dbReference type="RuleBase" id="RU280814"/>
    </source>
</evidence>
<evidence type="ECO:0000256" key="3">
    <source>
        <dbReference type="ARBA" id="ARBA00022692"/>
    </source>
</evidence>
<feature type="domain" description="Anoctamin transmembrane" evidence="7">
    <location>
        <begin position="9"/>
        <end position="375"/>
    </location>
</feature>
<dbReference type="OrthoDB" id="296386at2759"/>
<evidence type="ECO:0000259" key="7">
    <source>
        <dbReference type="Pfam" id="PF04547"/>
    </source>
</evidence>
<comment type="subcellular location">
    <subcellularLocation>
        <location evidence="1 6">Membrane</location>
        <topology evidence="1 6">Multi-pass membrane protein</topology>
    </subcellularLocation>
</comment>
<dbReference type="AlphaFoldDB" id="A0A9P0GEQ8"/>
<feature type="transmembrane region" description="Helical" evidence="6">
    <location>
        <begin position="193"/>
        <end position="219"/>
    </location>
</feature>
<feature type="transmembrane region" description="Helical" evidence="6">
    <location>
        <begin position="333"/>
        <end position="354"/>
    </location>
</feature>
<comment type="caution">
    <text evidence="6">Lacks conserved residue(s) required for the propagation of feature annotation.</text>
</comment>